<organism evidence="2 3">
    <name type="scientific">Palleronia aestuarii</name>
    <dbReference type="NCBI Taxonomy" id="568105"/>
    <lineage>
        <taxon>Bacteria</taxon>
        <taxon>Pseudomonadati</taxon>
        <taxon>Pseudomonadota</taxon>
        <taxon>Alphaproteobacteria</taxon>
        <taxon>Rhodobacterales</taxon>
        <taxon>Roseobacteraceae</taxon>
        <taxon>Palleronia</taxon>
    </lineage>
</organism>
<accession>A0A2W7PVW8</accession>
<protein>
    <submittedName>
        <fullName evidence="2">Uncharacterized protein</fullName>
    </submittedName>
</protein>
<name>A0A2W7PVW8_9RHOB</name>
<dbReference type="Proteomes" id="UP000248916">
    <property type="component" value="Unassembled WGS sequence"/>
</dbReference>
<evidence type="ECO:0000256" key="1">
    <source>
        <dbReference type="SAM" id="MobiDB-lite"/>
    </source>
</evidence>
<reference evidence="2 3" key="1">
    <citation type="submission" date="2018-06" db="EMBL/GenBank/DDBJ databases">
        <title>Genomic Encyclopedia of Archaeal and Bacterial Type Strains, Phase II (KMG-II): from individual species to whole genera.</title>
        <authorList>
            <person name="Goeker M."/>
        </authorList>
    </citation>
    <scope>NUCLEOTIDE SEQUENCE [LARGE SCALE GENOMIC DNA]</scope>
    <source>
        <strain evidence="2 3">DSM 22009</strain>
    </source>
</reference>
<dbReference type="RefSeq" id="WP_111538152.1">
    <property type="nucleotide sequence ID" value="NZ_QKZL01000016.1"/>
</dbReference>
<proteinExistence type="predicted"/>
<comment type="caution">
    <text evidence="2">The sequence shown here is derived from an EMBL/GenBank/DDBJ whole genome shotgun (WGS) entry which is preliminary data.</text>
</comment>
<evidence type="ECO:0000313" key="3">
    <source>
        <dbReference type="Proteomes" id="UP000248916"/>
    </source>
</evidence>
<keyword evidence="3" id="KW-1185">Reference proteome</keyword>
<sequence length="101" mass="10781">MRLLPLLTLLVAGCAAELPDFPRSDVDPGAPEPVLLPLSRVLADSNRPNRIDAAGTDALANRAATLRARADAMRGEVLTDRERDRLREARGTGKADDASPP</sequence>
<gene>
    <name evidence="2" type="ORF">LX81_03062</name>
</gene>
<feature type="region of interest" description="Disordered" evidence="1">
    <location>
        <begin position="74"/>
        <end position="101"/>
    </location>
</feature>
<dbReference type="EMBL" id="QKZL01000016">
    <property type="protein sequence ID" value="PZX13729.1"/>
    <property type="molecule type" value="Genomic_DNA"/>
</dbReference>
<dbReference type="AlphaFoldDB" id="A0A2W7PVW8"/>
<evidence type="ECO:0000313" key="2">
    <source>
        <dbReference type="EMBL" id="PZX13729.1"/>
    </source>
</evidence>